<dbReference type="AlphaFoldDB" id="A0A6P0UC66"/>
<proteinExistence type="predicted"/>
<comment type="caution">
    <text evidence="1">The sequence shown here is derived from an EMBL/GenBank/DDBJ whole genome shotgun (WGS) entry which is preliminary data.</text>
</comment>
<evidence type="ECO:0000313" key="2">
    <source>
        <dbReference type="Proteomes" id="UP000468443"/>
    </source>
</evidence>
<protein>
    <submittedName>
        <fullName evidence="1">Uncharacterized protein</fullName>
    </submittedName>
</protein>
<name>A0A6P0UC66_9FLAO</name>
<keyword evidence="2" id="KW-1185">Reference proteome</keyword>
<evidence type="ECO:0000313" key="1">
    <source>
        <dbReference type="EMBL" id="NER10855.1"/>
    </source>
</evidence>
<dbReference type="RefSeq" id="WP_163693254.1">
    <property type="nucleotide sequence ID" value="NZ_FXTW01000002.1"/>
</dbReference>
<gene>
    <name evidence="1" type="ORF">GWK09_10035</name>
</gene>
<accession>A0A6P0UC66</accession>
<reference evidence="1 2" key="1">
    <citation type="submission" date="2020-01" db="EMBL/GenBank/DDBJ databases">
        <title>Muriicola jejuensis KCTC 22299.</title>
        <authorList>
            <person name="Wang G."/>
        </authorList>
    </citation>
    <scope>NUCLEOTIDE SEQUENCE [LARGE SCALE GENOMIC DNA]</scope>
    <source>
        <strain evidence="1 2">KCTC 22299</strain>
    </source>
</reference>
<sequence>MAQPPKKDNPISRRGLLPLLGTTLLLPFLGFSKEEKKTSMKKNEGEEQYETLLKPDGTIVKVKVNTLKKSKVVKKNIPNSTFLKWLDKKS</sequence>
<organism evidence="1 2">
    <name type="scientific">Muriicola jejuensis</name>
    <dbReference type="NCBI Taxonomy" id="504488"/>
    <lineage>
        <taxon>Bacteria</taxon>
        <taxon>Pseudomonadati</taxon>
        <taxon>Bacteroidota</taxon>
        <taxon>Flavobacteriia</taxon>
        <taxon>Flavobacteriales</taxon>
        <taxon>Flavobacteriaceae</taxon>
        <taxon>Muriicola</taxon>
    </lineage>
</organism>
<dbReference type="Proteomes" id="UP000468443">
    <property type="component" value="Unassembled WGS sequence"/>
</dbReference>
<dbReference type="EMBL" id="JAABOP010000002">
    <property type="protein sequence ID" value="NER10855.1"/>
    <property type="molecule type" value="Genomic_DNA"/>
</dbReference>